<dbReference type="Proteomes" id="UP000030671">
    <property type="component" value="Unassembled WGS sequence"/>
</dbReference>
<dbReference type="GeneID" id="20674233"/>
<dbReference type="OrthoDB" id="3175502at2759"/>
<reference evidence="1 2" key="1">
    <citation type="journal article" date="2012" name="New Phytol.">
        <title>Insight into trade-off between wood decay and parasitism from the genome of a fungal forest pathogen.</title>
        <authorList>
            <person name="Olson A."/>
            <person name="Aerts A."/>
            <person name="Asiegbu F."/>
            <person name="Belbahri L."/>
            <person name="Bouzid O."/>
            <person name="Broberg A."/>
            <person name="Canback B."/>
            <person name="Coutinho P.M."/>
            <person name="Cullen D."/>
            <person name="Dalman K."/>
            <person name="Deflorio G."/>
            <person name="van Diepen L.T."/>
            <person name="Dunand C."/>
            <person name="Duplessis S."/>
            <person name="Durling M."/>
            <person name="Gonthier P."/>
            <person name="Grimwood J."/>
            <person name="Fossdal C.G."/>
            <person name="Hansson D."/>
            <person name="Henrissat B."/>
            <person name="Hietala A."/>
            <person name="Himmelstrand K."/>
            <person name="Hoffmeister D."/>
            <person name="Hogberg N."/>
            <person name="James T.Y."/>
            <person name="Karlsson M."/>
            <person name="Kohler A."/>
            <person name="Kues U."/>
            <person name="Lee Y.H."/>
            <person name="Lin Y.C."/>
            <person name="Lind M."/>
            <person name="Lindquist E."/>
            <person name="Lombard V."/>
            <person name="Lucas S."/>
            <person name="Lunden K."/>
            <person name="Morin E."/>
            <person name="Murat C."/>
            <person name="Park J."/>
            <person name="Raffaello T."/>
            <person name="Rouze P."/>
            <person name="Salamov A."/>
            <person name="Schmutz J."/>
            <person name="Solheim H."/>
            <person name="Stahlberg J."/>
            <person name="Velez H."/>
            <person name="de Vries R.P."/>
            <person name="Wiebenga A."/>
            <person name="Woodward S."/>
            <person name="Yakovlev I."/>
            <person name="Garbelotto M."/>
            <person name="Martin F."/>
            <person name="Grigoriev I.V."/>
            <person name="Stenlid J."/>
        </authorList>
    </citation>
    <scope>NUCLEOTIDE SEQUENCE [LARGE SCALE GENOMIC DNA]</scope>
    <source>
        <strain evidence="1 2">TC 32-1</strain>
    </source>
</reference>
<dbReference type="HOGENOM" id="CLU_091438_1_0_1"/>
<dbReference type="RefSeq" id="XP_009547717.1">
    <property type="nucleotide sequence ID" value="XM_009549422.1"/>
</dbReference>
<dbReference type="InParanoid" id="W4K5F2"/>
<organism evidence="1 2">
    <name type="scientific">Heterobasidion irregulare (strain TC 32-1)</name>
    <dbReference type="NCBI Taxonomy" id="747525"/>
    <lineage>
        <taxon>Eukaryota</taxon>
        <taxon>Fungi</taxon>
        <taxon>Dikarya</taxon>
        <taxon>Basidiomycota</taxon>
        <taxon>Agaricomycotina</taxon>
        <taxon>Agaricomycetes</taxon>
        <taxon>Russulales</taxon>
        <taxon>Bondarzewiaceae</taxon>
        <taxon>Heterobasidion</taxon>
        <taxon>Heterobasidion annosum species complex</taxon>
    </lineage>
</organism>
<accession>W4K5F2</accession>
<keyword evidence="2" id="KW-1185">Reference proteome</keyword>
<protein>
    <submittedName>
        <fullName evidence="1">Uncharacterized protein</fullName>
    </submittedName>
</protein>
<dbReference type="EMBL" id="KI925459">
    <property type="protein sequence ID" value="ETW81037.1"/>
    <property type="molecule type" value="Genomic_DNA"/>
</dbReference>
<proteinExistence type="predicted"/>
<dbReference type="KEGG" id="hir:HETIRDRAFT_427855"/>
<name>W4K5F2_HETIT</name>
<gene>
    <name evidence="1" type="ORF">HETIRDRAFT_427855</name>
</gene>
<dbReference type="AlphaFoldDB" id="W4K5F2"/>
<evidence type="ECO:0000313" key="2">
    <source>
        <dbReference type="Proteomes" id="UP000030671"/>
    </source>
</evidence>
<evidence type="ECO:0000313" key="1">
    <source>
        <dbReference type="EMBL" id="ETW81037.1"/>
    </source>
</evidence>
<sequence>MASFIDSLTNAKHPIVLVQYKRDDLGQGDEPQLHWALHVITSSRRLSGPSFQVIDRVHQDERGKQWSLFYNPTDALIGNGKCLGGLQVGTVPHREVSALVDAVRAHEVKPKFEEWTCRDFVLELFELFKERGWMRKELADVAFNQKDLIPDLKVSSSATISQARERRSFVPYVMYYP</sequence>